<feature type="region of interest" description="Disordered" evidence="1">
    <location>
        <begin position="105"/>
        <end position="133"/>
    </location>
</feature>
<evidence type="ECO:0000313" key="3">
    <source>
        <dbReference type="Proteomes" id="UP000712600"/>
    </source>
</evidence>
<organism evidence="2 3">
    <name type="scientific">Brassica cretica</name>
    <name type="common">Mustard</name>
    <dbReference type="NCBI Taxonomy" id="69181"/>
    <lineage>
        <taxon>Eukaryota</taxon>
        <taxon>Viridiplantae</taxon>
        <taxon>Streptophyta</taxon>
        <taxon>Embryophyta</taxon>
        <taxon>Tracheophyta</taxon>
        <taxon>Spermatophyta</taxon>
        <taxon>Magnoliopsida</taxon>
        <taxon>eudicotyledons</taxon>
        <taxon>Gunneridae</taxon>
        <taxon>Pentapetalae</taxon>
        <taxon>rosids</taxon>
        <taxon>malvids</taxon>
        <taxon>Brassicales</taxon>
        <taxon>Brassicaceae</taxon>
        <taxon>Brassiceae</taxon>
        <taxon>Brassica</taxon>
    </lineage>
</organism>
<feature type="region of interest" description="Disordered" evidence="1">
    <location>
        <begin position="287"/>
        <end position="324"/>
    </location>
</feature>
<dbReference type="EMBL" id="QGKX02000996">
    <property type="protein sequence ID" value="KAF3559263.1"/>
    <property type="molecule type" value="Genomic_DNA"/>
</dbReference>
<reference evidence="2" key="1">
    <citation type="submission" date="2019-12" db="EMBL/GenBank/DDBJ databases">
        <title>Genome sequencing and annotation of Brassica cretica.</title>
        <authorList>
            <person name="Studholme D.J."/>
            <person name="Sarris P."/>
        </authorList>
    </citation>
    <scope>NUCLEOTIDE SEQUENCE</scope>
    <source>
        <strain evidence="2">PFS-109/04</strain>
        <tissue evidence="2">Leaf</tissue>
    </source>
</reference>
<sequence>MAGWGLGAGWTMGEKEIGSRGSKGQLPGASTMVVSLFLLPGEFETSVAIGIFCSLAAVEEDETGIAVVEEGRFTNAEEAKESVEIEGRVQGELIEENLLDVKEERGERGSRGGKFGEVMGRSEEGKPKSGGMGGIVQQILRKNSLELRTESLTDIAITTTHVVPKQTQFAGIGGGEEFACWIGTAGCGLRAGWTKGEKEIGSRGSKGQLPGASTMVVSLSLLPGEFETSVAIGIFCSLAAVEEDETGIAVVEEGRSTNAEEAKESVEIEGRVQGKLIEENLLDVKEERGERGSRGGKFGEVMGRSEEGKPKSGGMGGRGGSRKGFPAMVMVVRLQGNKSLHGKRDARERREEREEREERKEFFLDCVNRDSNITRGNVLNGLNSEISEEVKLLCSMRLSRMKDCSTNPT</sequence>
<comment type="caution">
    <text evidence="2">The sequence shown here is derived from an EMBL/GenBank/DDBJ whole genome shotgun (WGS) entry which is preliminary data.</text>
</comment>
<proteinExistence type="predicted"/>
<feature type="compositionally biased region" description="Basic and acidic residues" evidence="1">
    <location>
        <begin position="342"/>
        <end position="355"/>
    </location>
</feature>
<feature type="region of interest" description="Disordered" evidence="1">
    <location>
        <begin position="336"/>
        <end position="355"/>
    </location>
</feature>
<protein>
    <submittedName>
        <fullName evidence="2">Uncharacterized protein</fullName>
    </submittedName>
</protein>
<evidence type="ECO:0000313" key="2">
    <source>
        <dbReference type="EMBL" id="KAF3559263.1"/>
    </source>
</evidence>
<gene>
    <name evidence="2" type="ORF">F2Q69_00016474</name>
</gene>
<accession>A0A8S9R324</accession>
<dbReference type="AlphaFoldDB" id="A0A8S9R324"/>
<evidence type="ECO:0000256" key="1">
    <source>
        <dbReference type="SAM" id="MobiDB-lite"/>
    </source>
</evidence>
<dbReference type="Proteomes" id="UP000712600">
    <property type="component" value="Unassembled WGS sequence"/>
</dbReference>
<name>A0A8S9R324_BRACR</name>